<proteinExistence type="predicted"/>
<dbReference type="OrthoDB" id="10575202at2759"/>
<dbReference type="AlphaFoldDB" id="A0A2H3DAU7"/>
<organism evidence="1 2">
    <name type="scientific">Armillaria gallica</name>
    <name type="common">Bulbous honey fungus</name>
    <name type="synonym">Armillaria bulbosa</name>
    <dbReference type="NCBI Taxonomy" id="47427"/>
    <lineage>
        <taxon>Eukaryota</taxon>
        <taxon>Fungi</taxon>
        <taxon>Dikarya</taxon>
        <taxon>Basidiomycota</taxon>
        <taxon>Agaricomycotina</taxon>
        <taxon>Agaricomycetes</taxon>
        <taxon>Agaricomycetidae</taxon>
        <taxon>Agaricales</taxon>
        <taxon>Marasmiineae</taxon>
        <taxon>Physalacriaceae</taxon>
        <taxon>Armillaria</taxon>
    </lineage>
</organism>
<accession>A0A2H3DAU7</accession>
<protein>
    <submittedName>
        <fullName evidence="1">Uncharacterized protein</fullName>
    </submittedName>
</protein>
<gene>
    <name evidence="1" type="ORF">ARMGADRAFT_1037078</name>
</gene>
<name>A0A2H3DAU7_ARMGA</name>
<dbReference type="EMBL" id="KZ293697">
    <property type="protein sequence ID" value="PBK84606.1"/>
    <property type="molecule type" value="Genomic_DNA"/>
</dbReference>
<sequence length="110" mass="12492">MWEASILALLLDPFFLCTALLRTAVARDYSIQWAPFLRCVFYHGNLGFALHSCWLQYNLMKFFNDGGYSDNGLRSENAQALNEGHNNGNHKCFTLDVRFISDAAVVLLDL</sequence>
<keyword evidence="2" id="KW-1185">Reference proteome</keyword>
<dbReference type="Proteomes" id="UP000217790">
    <property type="component" value="Unassembled WGS sequence"/>
</dbReference>
<reference evidence="2" key="1">
    <citation type="journal article" date="2017" name="Nat. Ecol. Evol.">
        <title>Genome expansion and lineage-specific genetic innovations in the forest pathogenic fungi Armillaria.</title>
        <authorList>
            <person name="Sipos G."/>
            <person name="Prasanna A.N."/>
            <person name="Walter M.C."/>
            <person name="O'Connor E."/>
            <person name="Balint B."/>
            <person name="Krizsan K."/>
            <person name="Kiss B."/>
            <person name="Hess J."/>
            <person name="Varga T."/>
            <person name="Slot J."/>
            <person name="Riley R."/>
            <person name="Boka B."/>
            <person name="Rigling D."/>
            <person name="Barry K."/>
            <person name="Lee J."/>
            <person name="Mihaltcheva S."/>
            <person name="LaButti K."/>
            <person name="Lipzen A."/>
            <person name="Waldron R."/>
            <person name="Moloney N.M."/>
            <person name="Sperisen C."/>
            <person name="Kredics L."/>
            <person name="Vagvoelgyi C."/>
            <person name="Patrignani A."/>
            <person name="Fitzpatrick D."/>
            <person name="Nagy I."/>
            <person name="Doyle S."/>
            <person name="Anderson J.B."/>
            <person name="Grigoriev I.V."/>
            <person name="Gueldener U."/>
            <person name="Muensterkoetter M."/>
            <person name="Nagy L.G."/>
        </authorList>
    </citation>
    <scope>NUCLEOTIDE SEQUENCE [LARGE SCALE GENOMIC DNA]</scope>
    <source>
        <strain evidence="2">Ar21-2</strain>
    </source>
</reference>
<evidence type="ECO:0000313" key="1">
    <source>
        <dbReference type="EMBL" id="PBK84606.1"/>
    </source>
</evidence>
<dbReference type="InParanoid" id="A0A2H3DAU7"/>
<evidence type="ECO:0000313" key="2">
    <source>
        <dbReference type="Proteomes" id="UP000217790"/>
    </source>
</evidence>